<dbReference type="SMART" id="SM00507">
    <property type="entry name" value="HNHc"/>
    <property type="match status" value="1"/>
</dbReference>
<accession>A0A8F1B8C0</accession>
<evidence type="ECO:0000313" key="2">
    <source>
        <dbReference type="EMBL" id="QWM93595.1"/>
    </source>
</evidence>
<dbReference type="GO" id="GO:0006315">
    <property type="term" value="P:homing of group II introns"/>
    <property type="evidence" value="ECO:0007669"/>
    <property type="project" value="TreeGrafter"/>
</dbReference>
<feature type="domain" description="Reverse transcriptase" evidence="1">
    <location>
        <begin position="230"/>
        <end position="501"/>
    </location>
</feature>
<dbReference type="AlphaFoldDB" id="A0A8F1B8C0"/>
<dbReference type="Pfam" id="PF00078">
    <property type="entry name" value="RVT_1"/>
    <property type="match status" value="1"/>
</dbReference>
<evidence type="ECO:0000259" key="1">
    <source>
        <dbReference type="PROSITE" id="PS50878"/>
    </source>
</evidence>
<dbReference type="GO" id="GO:0003964">
    <property type="term" value="F:RNA-directed DNA polymerase activity"/>
    <property type="evidence" value="ECO:0007669"/>
    <property type="project" value="TreeGrafter"/>
</dbReference>
<sequence length="741" mass="85521">MYMLKEKLNHIVIICFIIKWSNFEKKITVYIVVKLSTYLRKLISKGTVACTKRHPERVGAKLLNNMGRFTNLSYNFSAGSEVPNRTLGVRNYVVFLTQNESGSPVTSSDQKKESPKLFVRRKRTEFAMTRNSKELGLRRVHSTASSCRKGPSYVRFDKDTLSGVYKSNQLDLLRSYIISNKKCINLSSIMSDPNFLIAAWARIRSNSGSLTFALSKETLDGIALSWFEETANTMRNGIFQFSPSRRTYISKSDGRKRLLTIPSPRDKIVQEAMRFLLMLVFEGDFSKNSHGWVSGRSCHTALNQIKMEFAHDNWFIEGDIDQQFPSLNHQVLVNLLKTKIDDQAFIDLIYKYLRAGYGESPDKIVKMHIGTSQGGVLSPVLSNIYMTPFDKWVERDLIPKYTKGKRKKANPAYTKMIRSGKVTDHSIPSLYAHNRNFIRLHYVRYADDFIISLNGPKVYCKQIVDECKTFLFEQLKLSLNIEKTKITHSQLDSATFLGYRVHKTKLSKMKIAYNLKGQLSRRTTNTIIDGPIDRIVGKLTERGYTKKDGSPTRNGRFINHTLYDMIEHYKMVERGILQYYKLANNYGRVAARVHYILKYSCALTIASKMKLTTLRRVFNKYGKNLNIKDESGKIITSYPTVDYRRPKKFTIAPILDFTSLEAYIDQYDRRVQRGRKDLKGPCVLCGSNQDIEIHHVRKLSKTKRKDYLSSMMSRMNRKQVPVCKKCHIKIHQGTYDGKRVK</sequence>
<dbReference type="Pfam" id="PF21368">
    <property type="entry name" value="AI2M-like_HNH"/>
    <property type="match status" value="1"/>
</dbReference>
<dbReference type="InterPro" id="IPR049030">
    <property type="entry name" value="AI2M-like_HNH"/>
</dbReference>
<dbReference type="Pfam" id="PF01348">
    <property type="entry name" value="Intron_maturas2"/>
    <property type="match status" value="1"/>
</dbReference>
<dbReference type="InterPro" id="IPR003615">
    <property type="entry name" value="HNH_nuc"/>
</dbReference>
<name>A0A8F1B8C0_9STRA</name>
<dbReference type="GO" id="GO:0090615">
    <property type="term" value="P:mitochondrial mRNA processing"/>
    <property type="evidence" value="ECO:0007669"/>
    <property type="project" value="TreeGrafter"/>
</dbReference>
<proteinExistence type="predicted"/>
<reference evidence="2" key="1">
    <citation type="journal article" date="2021" name="Ecol Indic">
        <title>Morphological and molecular identification reveals that waters from an isolated oasis in Tamanrasset (extreme South of Algerian Sahara) are colonized by opportunistic and pollution-tolerant diatom species.</title>
        <authorList>
            <person name="Gastineau R."/>
            <person name="Hamedi C."/>
            <person name="Baba Hamed M.B."/>
            <person name="Abi-Ayad S.-M.E.-A."/>
            <person name="Bak M."/>
            <person name="Lemieux C."/>
            <person name="Turmel M."/>
            <person name="Dobosz S."/>
            <person name="Wrobel R.J."/>
            <person name="Kierzek A."/>
            <person name="Lange-Bertalot H."/>
            <person name="Witkowski A."/>
        </authorList>
    </citation>
    <scope>NUCLEOTIDE SEQUENCE</scope>
    <source>
        <strain evidence="2">SZCZR1825</strain>
    </source>
</reference>
<gene>
    <name evidence="2" type="primary">orf741</name>
</gene>
<dbReference type="CDD" id="cd01651">
    <property type="entry name" value="RT_G2_intron"/>
    <property type="match status" value="1"/>
</dbReference>
<dbReference type="PROSITE" id="PS50878">
    <property type="entry name" value="RT_POL"/>
    <property type="match status" value="1"/>
</dbReference>
<dbReference type="CDD" id="cd00085">
    <property type="entry name" value="HNHc"/>
    <property type="match status" value="1"/>
</dbReference>
<dbReference type="PANTHER" id="PTHR33642:SF4">
    <property type="entry name" value="COX1_OXI3 INTRON 1 PROTEIN-RELATED"/>
    <property type="match status" value="1"/>
</dbReference>
<dbReference type="InterPro" id="IPR043502">
    <property type="entry name" value="DNA/RNA_pol_sf"/>
</dbReference>
<dbReference type="GO" id="GO:0005739">
    <property type="term" value="C:mitochondrion"/>
    <property type="evidence" value="ECO:0007669"/>
    <property type="project" value="TreeGrafter"/>
</dbReference>
<dbReference type="PANTHER" id="PTHR33642">
    <property type="entry name" value="COX1/OXI3 INTRON 1 PROTEIN-RELATED"/>
    <property type="match status" value="1"/>
</dbReference>
<protein>
    <submittedName>
        <fullName evidence="2">Putative reverse-transcriptase</fullName>
    </submittedName>
</protein>
<organism evidence="2">
    <name type="scientific">Tryblionella apiculata</name>
    <dbReference type="NCBI Taxonomy" id="1003145"/>
    <lineage>
        <taxon>Eukaryota</taxon>
        <taxon>Sar</taxon>
        <taxon>Stramenopiles</taxon>
        <taxon>Ochrophyta</taxon>
        <taxon>Bacillariophyta</taxon>
        <taxon>Bacillariophyceae</taxon>
        <taxon>Bacillariophycidae</taxon>
        <taxon>Bacillariales</taxon>
        <taxon>Bacillariaceae</taxon>
        <taxon>Tryblionella</taxon>
    </lineage>
</organism>
<keyword evidence="2" id="KW-0496">Mitochondrion</keyword>
<dbReference type="RefSeq" id="YP_010134105.1">
    <property type="nucleotide sequence ID" value="NC_056792.1"/>
</dbReference>
<dbReference type="GeneID" id="67123805"/>
<dbReference type="SUPFAM" id="SSF56672">
    <property type="entry name" value="DNA/RNA polymerases"/>
    <property type="match status" value="1"/>
</dbReference>
<dbReference type="InterPro" id="IPR000477">
    <property type="entry name" value="RT_dom"/>
</dbReference>
<geneLocation type="mitochondrion" evidence="2"/>
<dbReference type="InterPro" id="IPR024937">
    <property type="entry name" value="Domain_X"/>
</dbReference>
<dbReference type="EMBL" id="MT383643">
    <property type="protein sequence ID" value="QWM93595.1"/>
    <property type="molecule type" value="Genomic_DNA"/>
</dbReference>